<accession>A0A179EY23</accession>
<feature type="signal peptide" evidence="1">
    <location>
        <begin position="1"/>
        <end position="16"/>
    </location>
</feature>
<dbReference type="GeneID" id="28853553"/>
<keyword evidence="3" id="KW-1185">Reference proteome</keyword>
<evidence type="ECO:0000313" key="3">
    <source>
        <dbReference type="Proteomes" id="UP000078397"/>
    </source>
</evidence>
<evidence type="ECO:0000313" key="2">
    <source>
        <dbReference type="EMBL" id="OAQ58096.1"/>
    </source>
</evidence>
<keyword evidence="1" id="KW-0732">Signal</keyword>
<dbReference type="RefSeq" id="XP_018136309.1">
    <property type="nucleotide sequence ID" value="XM_018289559.1"/>
</dbReference>
<dbReference type="AlphaFoldDB" id="A0A179EY23"/>
<proteinExistence type="predicted"/>
<evidence type="ECO:0008006" key="4">
    <source>
        <dbReference type="Google" id="ProtNLM"/>
    </source>
</evidence>
<dbReference type="Proteomes" id="UP000078397">
    <property type="component" value="Unassembled WGS sequence"/>
</dbReference>
<protein>
    <recommendedName>
        <fullName evidence="4">CFEM domain-containing protein</fullName>
    </recommendedName>
</protein>
<gene>
    <name evidence="2" type="ORF">VFPPC_11338</name>
</gene>
<reference evidence="2 3" key="1">
    <citation type="journal article" date="2016" name="PLoS Pathog.">
        <title>Biosynthesis of antibiotic leucinostatins in bio-control fungus Purpureocillium lilacinum and their inhibition on phytophthora revealed by genome mining.</title>
        <authorList>
            <person name="Wang G."/>
            <person name="Liu Z."/>
            <person name="Lin R."/>
            <person name="Li E."/>
            <person name="Mao Z."/>
            <person name="Ling J."/>
            <person name="Yang Y."/>
            <person name="Yin W.B."/>
            <person name="Xie B."/>
        </authorList>
    </citation>
    <scope>NUCLEOTIDE SEQUENCE [LARGE SCALE GENOMIC DNA]</scope>
    <source>
        <strain evidence="2">170</strain>
    </source>
</reference>
<dbReference type="OrthoDB" id="4873601at2759"/>
<dbReference type="EMBL" id="LSBJ02000015">
    <property type="protein sequence ID" value="OAQ58096.1"/>
    <property type="molecule type" value="Genomic_DNA"/>
</dbReference>
<organism evidence="2 3">
    <name type="scientific">Pochonia chlamydosporia 170</name>
    <dbReference type="NCBI Taxonomy" id="1380566"/>
    <lineage>
        <taxon>Eukaryota</taxon>
        <taxon>Fungi</taxon>
        <taxon>Dikarya</taxon>
        <taxon>Ascomycota</taxon>
        <taxon>Pezizomycotina</taxon>
        <taxon>Sordariomycetes</taxon>
        <taxon>Hypocreomycetidae</taxon>
        <taxon>Hypocreales</taxon>
        <taxon>Clavicipitaceae</taxon>
        <taxon>Pochonia</taxon>
    </lineage>
</organism>
<dbReference type="KEGG" id="pchm:VFPPC_11338"/>
<feature type="chain" id="PRO_5008101067" description="CFEM domain-containing protein" evidence="1">
    <location>
        <begin position="17"/>
        <end position="95"/>
    </location>
</feature>
<evidence type="ECO:0000256" key="1">
    <source>
        <dbReference type="SAM" id="SignalP"/>
    </source>
</evidence>
<comment type="caution">
    <text evidence="2">The sequence shown here is derived from an EMBL/GenBank/DDBJ whole genome shotgun (WGS) entry which is preliminary data.</text>
</comment>
<sequence>MKLIFALFLAIGLAQASCSRHETSIRCDSGWEDTDECAKELGNTRTCYCVENFRTYYVANYNVDDFKKCCDSKSGHINWWNLWRLTKLHLSLAYL</sequence>
<name>A0A179EY23_METCM</name>